<dbReference type="Pfam" id="PF03810">
    <property type="entry name" value="IBN_N"/>
    <property type="match status" value="1"/>
</dbReference>
<evidence type="ECO:0000256" key="3">
    <source>
        <dbReference type="ARBA" id="ARBA00022448"/>
    </source>
</evidence>
<gene>
    <name evidence="6" type="ORF">KR093_011370</name>
</gene>
<keyword evidence="4" id="KW-0539">Nucleus</keyword>
<evidence type="ECO:0000256" key="2">
    <source>
        <dbReference type="ARBA" id="ARBA00007991"/>
    </source>
</evidence>
<dbReference type="SUPFAM" id="SSF48371">
    <property type="entry name" value="ARM repeat"/>
    <property type="match status" value="1"/>
</dbReference>
<evidence type="ECO:0000256" key="1">
    <source>
        <dbReference type="ARBA" id="ARBA00004123"/>
    </source>
</evidence>
<feature type="non-terminal residue" evidence="6">
    <location>
        <position position="447"/>
    </location>
</feature>
<dbReference type="PANTHER" id="PTHR12363">
    <property type="entry name" value="TRANSPORTIN 3 AND IMPORTIN 13"/>
    <property type="match status" value="1"/>
</dbReference>
<sequence length="447" mass="50948">SMPNFPKEMVLCAMNAYINGDSEVQNQASQYLQEYQDSPEAWTLSSHFIASMKELPESIACLAAVTMRHKLRVYWNQLTTDEQYYLFGYFVYFLVGAHDSGLRKLMEGLGAVIAVLVLRMRHDFASLCASVTPTANLADSAPAAYLEVLQMLPVEAKLLNEEARLKFEIPNLLSQLAILHARQDLDSMYILHRSMRVCCIWMRAHVVEVDQLFAHPVVAHAFQLVKDAQLLDGRFYEEACELLCAFLDHVMYAHQAKILNADLEAHIYAICCTVPLPVMSDADTLSSAAFFFMKVSQVFAGVNPGQPQSMLEQRGPFCYEMLFQVTKFCDLRTITATLSNWMSLFDRLPLCFDFTTHQLFQPLIGRIIDVLFDNCRYPEVRPKHNSPEYEDKLQYRMQLDDVLAKLSNLSHIVPLKSLLKKLIAKAMDSETSWMDVEASLFFVRGMV</sequence>
<dbReference type="AlphaFoldDB" id="A0AAD4PQU5"/>
<comment type="caution">
    <text evidence="6">The sequence shown here is derived from an EMBL/GenBank/DDBJ whole genome shotgun (WGS) entry which is preliminary data.</text>
</comment>
<dbReference type="GO" id="GO:0005737">
    <property type="term" value="C:cytoplasm"/>
    <property type="evidence" value="ECO:0007669"/>
    <property type="project" value="TreeGrafter"/>
</dbReference>
<accession>A0AAD4PQU5</accession>
<feature type="non-terminal residue" evidence="6">
    <location>
        <position position="1"/>
    </location>
</feature>
<keyword evidence="3" id="KW-0813">Transport</keyword>
<dbReference type="GO" id="GO:0031267">
    <property type="term" value="F:small GTPase binding"/>
    <property type="evidence" value="ECO:0007669"/>
    <property type="project" value="InterPro"/>
</dbReference>
<comment type="similarity">
    <text evidence="2">Belongs to the importin beta family.</text>
</comment>
<dbReference type="Proteomes" id="UP001200034">
    <property type="component" value="Unassembled WGS sequence"/>
</dbReference>
<evidence type="ECO:0000259" key="5">
    <source>
        <dbReference type="Pfam" id="PF03810"/>
    </source>
</evidence>
<comment type="subcellular location">
    <subcellularLocation>
        <location evidence="1">Nucleus</location>
    </subcellularLocation>
</comment>
<dbReference type="InterPro" id="IPR051345">
    <property type="entry name" value="Importin_beta-like_NTR"/>
</dbReference>
<dbReference type="GO" id="GO:0006606">
    <property type="term" value="P:protein import into nucleus"/>
    <property type="evidence" value="ECO:0007669"/>
    <property type="project" value="TreeGrafter"/>
</dbReference>
<feature type="domain" description="Importin N-terminal" evidence="5">
    <location>
        <begin position="28"/>
        <end position="83"/>
    </location>
</feature>
<dbReference type="InterPro" id="IPR011989">
    <property type="entry name" value="ARM-like"/>
</dbReference>
<dbReference type="PANTHER" id="PTHR12363:SF33">
    <property type="entry name" value="IMPORTIN-13"/>
    <property type="match status" value="1"/>
</dbReference>
<proteinExistence type="inferred from homology"/>
<dbReference type="InterPro" id="IPR001494">
    <property type="entry name" value="Importin-beta_N"/>
</dbReference>
<protein>
    <recommendedName>
        <fullName evidence="5">Importin N-terminal domain-containing protein</fullName>
    </recommendedName>
</protein>
<dbReference type="InterPro" id="IPR016024">
    <property type="entry name" value="ARM-type_fold"/>
</dbReference>
<evidence type="ECO:0000313" key="6">
    <source>
        <dbReference type="EMBL" id="KAH8388046.1"/>
    </source>
</evidence>
<dbReference type="GO" id="GO:0005634">
    <property type="term" value="C:nucleus"/>
    <property type="evidence" value="ECO:0007669"/>
    <property type="project" value="UniProtKB-SubCell"/>
</dbReference>
<dbReference type="Gene3D" id="1.25.10.10">
    <property type="entry name" value="Leucine-rich Repeat Variant"/>
    <property type="match status" value="1"/>
</dbReference>
<keyword evidence="7" id="KW-1185">Reference proteome</keyword>
<name>A0AAD4PQU5_9MUSC</name>
<evidence type="ECO:0000313" key="7">
    <source>
        <dbReference type="Proteomes" id="UP001200034"/>
    </source>
</evidence>
<dbReference type="EMBL" id="JAJJHW010000095">
    <property type="protein sequence ID" value="KAH8388046.1"/>
    <property type="molecule type" value="Genomic_DNA"/>
</dbReference>
<evidence type="ECO:0000256" key="4">
    <source>
        <dbReference type="ARBA" id="ARBA00023242"/>
    </source>
</evidence>
<reference evidence="6" key="1">
    <citation type="journal article" date="2021" name="Mol. Ecol. Resour.">
        <title>Phylogenomic analyses of the genus Drosophila reveals genomic signals of climate adaptation.</title>
        <authorList>
            <person name="Li F."/>
            <person name="Rane R.V."/>
            <person name="Luria V."/>
            <person name="Xiong Z."/>
            <person name="Chen J."/>
            <person name="Li Z."/>
            <person name="Catullo R.A."/>
            <person name="Griffin P.C."/>
            <person name="Schiffer M."/>
            <person name="Pearce S."/>
            <person name="Lee S.F."/>
            <person name="McElroy K."/>
            <person name="Stocker A."/>
            <person name="Shirriffs J."/>
            <person name="Cockerell F."/>
            <person name="Coppin C."/>
            <person name="Sgro C.M."/>
            <person name="Karger A."/>
            <person name="Cain J.W."/>
            <person name="Weber J.A."/>
            <person name="Santpere G."/>
            <person name="Kirschner M.W."/>
            <person name="Hoffmann A.A."/>
            <person name="Oakeshott J.G."/>
            <person name="Zhang G."/>
        </authorList>
    </citation>
    <scope>NUCLEOTIDE SEQUENCE</scope>
    <source>
        <strain evidence="6">BGI-SZ-2011g</strain>
    </source>
</reference>
<organism evidence="6 7">
    <name type="scientific">Drosophila rubida</name>
    <dbReference type="NCBI Taxonomy" id="30044"/>
    <lineage>
        <taxon>Eukaryota</taxon>
        <taxon>Metazoa</taxon>
        <taxon>Ecdysozoa</taxon>
        <taxon>Arthropoda</taxon>
        <taxon>Hexapoda</taxon>
        <taxon>Insecta</taxon>
        <taxon>Pterygota</taxon>
        <taxon>Neoptera</taxon>
        <taxon>Endopterygota</taxon>
        <taxon>Diptera</taxon>
        <taxon>Brachycera</taxon>
        <taxon>Muscomorpha</taxon>
        <taxon>Ephydroidea</taxon>
        <taxon>Drosophilidae</taxon>
        <taxon>Drosophila</taxon>
    </lineage>
</organism>